<dbReference type="RefSeq" id="WP_153430245.1">
    <property type="nucleotide sequence ID" value="NZ_WIPH01000006.1"/>
</dbReference>
<gene>
    <name evidence="2" type="ORF">GFJ39_04665</name>
</gene>
<comment type="caution">
    <text evidence="2">The sequence shown here is derived from an EMBL/GenBank/DDBJ whole genome shotgun (WGS) entry which is preliminary data.</text>
</comment>
<dbReference type="AlphaFoldDB" id="A0A7X1VMP3"/>
<evidence type="ECO:0000313" key="2">
    <source>
        <dbReference type="EMBL" id="MQR98504.1"/>
    </source>
</evidence>
<sequence>MPAILSPRLNHRFWLGVIIFAGLLFFRSPDILLHARFWGEDGWNWYPEAYHLGWSSLALSHTGYFQTISRMVALVAVPFPLAWNPAIYAGFAFIFQLLPAAFLFSDRGAALCPSSAVRFILGSCSALHRIRMKSSST</sequence>
<proteinExistence type="predicted"/>
<keyword evidence="1" id="KW-0472">Membrane</keyword>
<keyword evidence="1" id="KW-1133">Transmembrane helix</keyword>
<keyword evidence="1" id="KW-0812">Transmembrane</keyword>
<evidence type="ECO:0000256" key="1">
    <source>
        <dbReference type="SAM" id="Phobius"/>
    </source>
</evidence>
<evidence type="ECO:0000313" key="3">
    <source>
        <dbReference type="Proteomes" id="UP000432209"/>
    </source>
</evidence>
<dbReference type="Proteomes" id="UP000432209">
    <property type="component" value="Unassembled WGS sequence"/>
</dbReference>
<organism evidence="2 3">
    <name type="scientific">Gluconobacter aidae</name>
    <dbReference type="NCBI Taxonomy" id="2662454"/>
    <lineage>
        <taxon>Bacteria</taxon>
        <taxon>Pseudomonadati</taxon>
        <taxon>Pseudomonadota</taxon>
        <taxon>Alphaproteobacteria</taxon>
        <taxon>Acetobacterales</taxon>
        <taxon>Acetobacteraceae</taxon>
        <taxon>Gluconobacter</taxon>
    </lineage>
</organism>
<name>A0A7X1VMP3_9PROT</name>
<feature type="transmembrane region" description="Helical" evidence="1">
    <location>
        <begin position="12"/>
        <end position="29"/>
    </location>
</feature>
<reference evidence="2 3" key="1">
    <citation type="submission" date="2019-10" db="EMBL/GenBank/DDBJ databases">
        <title>Gluconobacter aidae sp. nov., a novel species of acetic acid bacteria isolated in Thailand.</title>
        <authorList>
            <person name="Yukphan P."/>
            <person name="Charoenyingcharoen P."/>
            <person name="Malimas S."/>
            <person name="Muramatsu Y."/>
            <person name="Nakagawa Y."/>
            <person name="Tanasupawat S."/>
            <person name="Yamada Y."/>
        </authorList>
    </citation>
    <scope>NUCLEOTIDE SEQUENCE [LARGE SCALE GENOMIC DNA]</scope>
    <source>
        <strain evidence="2 3">AC10</strain>
    </source>
</reference>
<feature type="transmembrane region" description="Helical" evidence="1">
    <location>
        <begin position="81"/>
        <end position="102"/>
    </location>
</feature>
<dbReference type="EMBL" id="WIPH01000006">
    <property type="protein sequence ID" value="MQR98504.1"/>
    <property type="molecule type" value="Genomic_DNA"/>
</dbReference>
<protein>
    <recommendedName>
        <fullName evidence="4">Mannosyltransferase</fullName>
    </recommendedName>
</protein>
<evidence type="ECO:0008006" key="4">
    <source>
        <dbReference type="Google" id="ProtNLM"/>
    </source>
</evidence>
<accession>A0A7X1VMP3</accession>
<keyword evidence="3" id="KW-1185">Reference proteome</keyword>